<dbReference type="GO" id="GO:1990966">
    <property type="term" value="P:ATP generation from poly-ADP-D-ribose"/>
    <property type="evidence" value="ECO:0007669"/>
    <property type="project" value="TreeGrafter"/>
</dbReference>
<feature type="binding site" evidence="5">
    <location>
        <position position="306"/>
    </location>
    <ligand>
        <name>substrate</name>
    </ligand>
</feature>
<feature type="region of interest" description="Disordered" evidence="6">
    <location>
        <begin position="19"/>
        <end position="46"/>
    </location>
</feature>
<dbReference type="GO" id="GO:0005975">
    <property type="term" value="P:carbohydrate metabolic process"/>
    <property type="evidence" value="ECO:0007669"/>
    <property type="project" value="InterPro"/>
</dbReference>
<dbReference type="PANTHER" id="PTHR12837:SF0">
    <property type="entry name" value="POLY(ADP-RIBOSE) GLYCOHYDROLASE"/>
    <property type="match status" value="1"/>
</dbReference>
<dbReference type="Pfam" id="PF05028">
    <property type="entry name" value="PARG_cat_C"/>
    <property type="match status" value="1"/>
</dbReference>
<comment type="caution">
    <text evidence="9">The sequence shown here is derived from an EMBL/GenBank/DDBJ whole genome shotgun (WGS) entry which is preliminary data.</text>
</comment>
<comment type="similarity">
    <text evidence="1">Belongs to the poly(ADP-ribose) glycohydrolase family.</text>
</comment>
<evidence type="ECO:0000256" key="5">
    <source>
        <dbReference type="PIRSR" id="PIRSR607724-2"/>
    </source>
</evidence>
<feature type="active site" evidence="4">
    <location>
        <position position="289"/>
    </location>
</feature>
<evidence type="ECO:0000313" key="10">
    <source>
        <dbReference type="Proteomes" id="UP001431209"/>
    </source>
</evidence>
<dbReference type="InterPro" id="IPR048362">
    <property type="entry name" value="PARG_helical"/>
</dbReference>
<evidence type="ECO:0000256" key="6">
    <source>
        <dbReference type="SAM" id="MobiDB-lite"/>
    </source>
</evidence>
<evidence type="ECO:0000256" key="1">
    <source>
        <dbReference type="ARBA" id="ARBA00009545"/>
    </source>
</evidence>
<sequence length="520" mass="59857">MSYQTTLNTWVKRKRDDSIQHNSYNVTPEQNNSEKKTPRKIGDNTSNAWNSTHVKLPCSVHNVHYNKLKRLSKWYMMKTVLAQKISSTCDFQDAVSAFNPTWENPDMDALHDFFSCYVTPEEHKKFFEDILPRSQKMALSLPNTCPQAIPLLRQQKEASVSLTGEQIACLIIHAMFCTFPKRNKAKDPKDEYYGFPSINFNTLYRSLDNSCHPNIAEKFKCLFFGYLDQITRPDDFRRDNVVTFERRVLEIDGQDDIKMWSQSKKALIPLTVRVDGNIEDDALRSCQVDFANKIVGGGVLGRGCVQEEIRFLISPECIISRLFTESLQDDECLLIRGAARYSNYTGYGDTFKYNGKYEHADCNSHVEEEIIVIDALNFPKSKYSPRDQYRPNLILRELQKAYCGFERPHFKNKTIATGNWGCGVFGGNRQLKSMIQWIAASEAGRKDMIYFAYGDSKLVGELQDMVQLLTNANATVGDVYCCLTSYRDQVRDIRDEDKPTIFQYMKTLFGPINVQMDETQ</sequence>
<dbReference type="GO" id="GO:0005737">
    <property type="term" value="C:cytoplasm"/>
    <property type="evidence" value="ECO:0007669"/>
    <property type="project" value="TreeGrafter"/>
</dbReference>
<feature type="active site" evidence="4">
    <location>
        <position position="307"/>
    </location>
</feature>
<dbReference type="EMBL" id="JAOPGA020001213">
    <property type="protein sequence ID" value="KAL0486280.1"/>
    <property type="molecule type" value="Genomic_DNA"/>
</dbReference>
<evidence type="ECO:0000259" key="7">
    <source>
        <dbReference type="Pfam" id="PF05028"/>
    </source>
</evidence>
<dbReference type="InterPro" id="IPR007724">
    <property type="entry name" value="Poly_GlycHdrlase"/>
</dbReference>
<keyword evidence="10" id="KW-1185">Reference proteome</keyword>
<feature type="binding site" evidence="5">
    <location>
        <position position="347"/>
    </location>
    <ligand>
        <name>substrate</name>
    </ligand>
</feature>
<evidence type="ECO:0000256" key="3">
    <source>
        <dbReference type="ARBA" id="ARBA00022801"/>
    </source>
</evidence>
<dbReference type="AlphaFoldDB" id="A0AAW2ZA09"/>
<organism evidence="9 10">
    <name type="scientific">Acrasis kona</name>
    <dbReference type="NCBI Taxonomy" id="1008807"/>
    <lineage>
        <taxon>Eukaryota</taxon>
        <taxon>Discoba</taxon>
        <taxon>Heterolobosea</taxon>
        <taxon>Tetramitia</taxon>
        <taxon>Eutetramitia</taxon>
        <taxon>Acrasidae</taxon>
        <taxon>Acrasis</taxon>
    </lineage>
</organism>
<dbReference type="Proteomes" id="UP001431209">
    <property type="component" value="Unassembled WGS sequence"/>
</dbReference>
<evidence type="ECO:0000256" key="4">
    <source>
        <dbReference type="PIRSR" id="PIRSR607724-1"/>
    </source>
</evidence>
<dbReference type="GO" id="GO:0009225">
    <property type="term" value="P:nucleotide-sugar metabolic process"/>
    <property type="evidence" value="ECO:0007669"/>
    <property type="project" value="TreeGrafter"/>
</dbReference>
<dbReference type="InterPro" id="IPR046372">
    <property type="entry name" value="PARG_cat_C"/>
</dbReference>
<dbReference type="Pfam" id="PF20811">
    <property type="entry name" value="PARG_cat_N"/>
    <property type="match status" value="1"/>
</dbReference>
<proteinExistence type="inferred from homology"/>
<evidence type="ECO:0000259" key="8">
    <source>
        <dbReference type="Pfam" id="PF20811"/>
    </source>
</evidence>
<name>A0AAW2ZA09_9EUKA</name>
<protein>
    <recommendedName>
        <fullName evidence="2">poly(ADP-ribose) glycohydrolase</fullName>
        <ecNumber evidence="2">3.2.1.143</ecNumber>
    </recommendedName>
</protein>
<feature type="compositionally biased region" description="Polar residues" evidence="6">
    <location>
        <begin position="20"/>
        <end position="31"/>
    </location>
</feature>
<keyword evidence="3" id="KW-0378">Hydrolase</keyword>
<evidence type="ECO:0000313" key="9">
    <source>
        <dbReference type="EMBL" id="KAL0486280.1"/>
    </source>
</evidence>
<feature type="compositionally biased region" description="Basic and acidic residues" evidence="6">
    <location>
        <begin position="32"/>
        <end position="42"/>
    </location>
</feature>
<reference evidence="9 10" key="1">
    <citation type="submission" date="2024-03" db="EMBL/GenBank/DDBJ databases">
        <title>The Acrasis kona genome and developmental transcriptomes reveal deep origins of eukaryotic multicellular pathways.</title>
        <authorList>
            <person name="Sheikh S."/>
            <person name="Fu C.-J."/>
            <person name="Brown M.W."/>
            <person name="Baldauf S.L."/>
        </authorList>
    </citation>
    <scope>NUCLEOTIDE SEQUENCE [LARGE SCALE GENOMIC DNA]</scope>
    <source>
        <strain evidence="9 10">ATCC MYA-3509</strain>
    </source>
</reference>
<feature type="domain" description="PARG helical" evidence="8">
    <location>
        <begin position="119"/>
        <end position="246"/>
    </location>
</feature>
<feature type="active site" evidence="4">
    <location>
        <position position="308"/>
    </location>
</feature>
<feature type="binding site" evidence="5">
    <location>
        <position position="292"/>
    </location>
    <ligand>
        <name>substrate</name>
    </ligand>
</feature>
<dbReference type="GO" id="GO:0006282">
    <property type="term" value="P:regulation of DNA repair"/>
    <property type="evidence" value="ECO:0007669"/>
    <property type="project" value="InterPro"/>
</dbReference>
<gene>
    <name evidence="9" type="ORF">AKO1_011940</name>
</gene>
<dbReference type="GO" id="GO:0004649">
    <property type="term" value="F:poly(ADP-ribose) glycohydrolase activity"/>
    <property type="evidence" value="ECO:0007669"/>
    <property type="project" value="UniProtKB-EC"/>
</dbReference>
<feature type="domain" description="PARG catalytic Macro" evidence="7">
    <location>
        <begin position="258"/>
        <end position="458"/>
    </location>
</feature>
<dbReference type="PANTHER" id="PTHR12837">
    <property type="entry name" value="POLY ADP-RIBOSE GLYCOHYDROLASE"/>
    <property type="match status" value="1"/>
</dbReference>
<accession>A0AAW2ZA09</accession>
<dbReference type="GO" id="GO:0005634">
    <property type="term" value="C:nucleus"/>
    <property type="evidence" value="ECO:0007669"/>
    <property type="project" value="TreeGrafter"/>
</dbReference>
<evidence type="ECO:0000256" key="2">
    <source>
        <dbReference type="ARBA" id="ARBA00012255"/>
    </source>
</evidence>
<dbReference type="EC" id="3.2.1.143" evidence="2"/>